<keyword evidence="3" id="KW-1185">Reference proteome</keyword>
<accession>A0A1Y5T385</accession>
<evidence type="ECO:0000313" key="3">
    <source>
        <dbReference type="Proteomes" id="UP000193827"/>
    </source>
</evidence>
<gene>
    <name evidence="2" type="ORF">PEL8287_02894</name>
</gene>
<proteinExistence type="predicted"/>
<dbReference type="Proteomes" id="UP000193827">
    <property type="component" value="Unassembled WGS sequence"/>
</dbReference>
<evidence type="ECO:0000256" key="1">
    <source>
        <dbReference type="SAM" id="Phobius"/>
    </source>
</evidence>
<dbReference type="OrthoDB" id="8601734at2"/>
<dbReference type="EMBL" id="FWFL01000007">
    <property type="protein sequence ID" value="SLN54399.1"/>
    <property type="molecule type" value="Genomic_DNA"/>
</dbReference>
<evidence type="ECO:0000313" key="2">
    <source>
        <dbReference type="EMBL" id="SLN54399.1"/>
    </source>
</evidence>
<reference evidence="2 3" key="1">
    <citation type="submission" date="2017-03" db="EMBL/GenBank/DDBJ databases">
        <authorList>
            <person name="Afonso C.L."/>
            <person name="Miller P.J."/>
            <person name="Scott M.A."/>
            <person name="Spackman E."/>
            <person name="Goraichik I."/>
            <person name="Dimitrov K.M."/>
            <person name="Suarez D.L."/>
            <person name="Swayne D.E."/>
        </authorList>
    </citation>
    <scope>NUCLEOTIDE SEQUENCE [LARGE SCALE GENOMIC DNA]</scope>
    <source>
        <strain evidence="2 3">CECT 8287</strain>
    </source>
</reference>
<keyword evidence="1" id="KW-0812">Transmembrane</keyword>
<feature type="transmembrane region" description="Helical" evidence="1">
    <location>
        <begin position="6"/>
        <end position="25"/>
    </location>
</feature>
<sequence>MFFELIATFAAGIGVAGLVMVLNVFTGGRLPRSIIPVAAGLAMLGYTIWSEYSWAGRVTAELPEGLVVIYSAEEKKYWKPWTYLAPQTTRLMTLDTRSIRKNPDAPDTQMVDLYLFARWSPTAIKPQLVNCEMQARSVVTDKSLADPAAANWITAGADDPLIRAICKG</sequence>
<protein>
    <submittedName>
        <fullName evidence="2">Uncharacterized protein</fullName>
    </submittedName>
</protein>
<dbReference type="RefSeq" id="WP_085893115.1">
    <property type="nucleotide sequence ID" value="NZ_FWFL01000007.1"/>
</dbReference>
<keyword evidence="1" id="KW-1133">Transmembrane helix</keyword>
<dbReference type="AlphaFoldDB" id="A0A1Y5T385"/>
<organism evidence="2 3">
    <name type="scientific">Roseovarius litorisediminis</name>
    <dbReference type="NCBI Taxonomy" id="1312363"/>
    <lineage>
        <taxon>Bacteria</taxon>
        <taxon>Pseudomonadati</taxon>
        <taxon>Pseudomonadota</taxon>
        <taxon>Alphaproteobacteria</taxon>
        <taxon>Rhodobacterales</taxon>
        <taxon>Roseobacteraceae</taxon>
        <taxon>Roseovarius</taxon>
    </lineage>
</organism>
<name>A0A1Y5T385_9RHOB</name>
<keyword evidence="1" id="KW-0472">Membrane</keyword>